<evidence type="ECO:0000256" key="5">
    <source>
        <dbReference type="ARBA" id="ARBA00022723"/>
    </source>
</evidence>
<keyword evidence="11" id="KW-1015">Disulfide bond</keyword>
<feature type="chain" id="PRO_5016995201" description="High-affinity zinc uptake system protein ZnuA" evidence="13">
    <location>
        <begin position="34"/>
        <end position="358"/>
    </location>
</feature>
<keyword evidence="9" id="KW-0864">Zinc transport</keyword>
<protein>
    <recommendedName>
        <fullName evidence="3">High-affinity zinc uptake system protein ZnuA</fullName>
    </recommendedName>
</protein>
<feature type="signal peptide" evidence="13">
    <location>
        <begin position="1"/>
        <end position="33"/>
    </location>
</feature>
<dbReference type="Pfam" id="PF01297">
    <property type="entry name" value="ZnuA"/>
    <property type="match status" value="1"/>
</dbReference>
<keyword evidence="4" id="KW-0813">Transport</keyword>
<evidence type="ECO:0000256" key="7">
    <source>
        <dbReference type="ARBA" id="ARBA00022764"/>
    </source>
</evidence>
<dbReference type="CDD" id="cd01019">
    <property type="entry name" value="ZnuA"/>
    <property type="match status" value="1"/>
</dbReference>
<evidence type="ECO:0000256" key="6">
    <source>
        <dbReference type="ARBA" id="ARBA00022729"/>
    </source>
</evidence>
<comment type="similarity">
    <text evidence="2">Belongs to the bacterial solute-binding protein 9 family.</text>
</comment>
<dbReference type="GO" id="GO:0046872">
    <property type="term" value="F:metal ion binding"/>
    <property type="evidence" value="ECO:0007669"/>
    <property type="project" value="UniProtKB-KW"/>
</dbReference>
<dbReference type="PANTHER" id="PTHR42953:SF3">
    <property type="entry name" value="HIGH-AFFINITY ZINC UPTAKE SYSTEM PROTEIN ZNUA"/>
    <property type="match status" value="1"/>
</dbReference>
<dbReference type="RefSeq" id="WP_019962622.1">
    <property type="nucleotide sequence ID" value="NZ_UGSK01000001.1"/>
</dbReference>
<sequence>MSQTSRTGSKSRLARAALAGTALMLLSLSPALAAPKVVASIKPVQSLVAAVMDGVGEPSVIVDGAASPHTFALKPSTAKLIADADVVFWVGPELEPFLSKPLETLGEKAEAIELSEAPGVTKLPVREDANFEPHHHGEEEGEAGHEGHDHAAHDHSGHNHGTEAKEAAGHDHGHSHDHGHGHEHGEFDAHVWLDPENAKAMADDIAHHLSEADPENAATYAANAKALKEKLTALETELTAELEPVKDKPFIVFHDAYQYFEHRFGVRAAGSVTLSPEVQPGAERVAALRTKLKDLGAVCVFSEPQFEPKLVSVLIEGTDVRTGVLDPLGADVANGKDLYFEVTRNMAASLKTCLSGGS</sequence>
<organism evidence="14 15">
    <name type="scientific">Pannonibacter phragmitetus</name>
    <dbReference type="NCBI Taxonomy" id="121719"/>
    <lineage>
        <taxon>Bacteria</taxon>
        <taxon>Pseudomonadati</taxon>
        <taxon>Pseudomonadota</taxon>
        <taxon>Alphaproteobacteria</taxon>
        <taxon>Hyphomicrobiales</taxon>
        <taxon>Stappiaceae</taxon>
        <taxon>Pannonibacter</taxon>
    </lineage>
</organism>
<dbReference type="Proteomes" id="UP000255000">
    <property type="component" value="Unassembled WGS sequence"/>
</dbReference>
<dbReference type="GO" id="GO:0006829">
    <property type="term" value="P:zinc ion transport"/>
    <property type="evidence" value="ECO:0007669"/>
    <property type="project" value="UniProtKB-KW"/>
</dbReference>
<dbReference type="InterPro" id="IPR035520">
    <property type="entry name" value="ZnuA"/>
</dbReference>
<dbReference type="SUPFAM" id="SSF53807">
    <property type="entry name" value="Helical backbone' metal receptor"/>
    <property type="match status" value="1"/>
</dbReference>
<dbReference type="NCBIfam" id="NF007091">
    <property type="entry name" value="PRK09545.1"/>
    <property type="match status" value="1"/>
</dbReference>
<keyword evidence="5" id="KW-0479">Metal-binding</keyword>
<evidence type="ECO:0000256" key="9">
    <source>
        <dbReference type="ARBA" id="ARBA00022906"/>
    </source>
</evidence>
<reference evidence="14 15" key="1">
    <citation type="submission" date="2018-06" db="EMBL/GenBank/DDBJ databases">
        <authorList>
            <consortium name="Pathogen Informatics"/>
            <person name="Doyle S."/>
        </authorList>
    </citation>
    <scope>NUCLEOTIDE SEQUENCE [LARGE SCALE GENOMIC DNA]</scope>
    <source>
        <strain evidence="14 15">NCTC13350</strain>
    </source>
</reference>
<dbReference type="OrthoDB" id="7346865at2"/>
<evidence type="ECO:0000256" key="10">
    <source>
        <dbReference type="ARBA" id="ARBA00023065"/>
    </source>
</evidence>
<evidence type="ECO:0000256" key="2">
    <source>
        <dbReference type="ARBA" id="ARBA00011028"/>
    </source>
</evidence>
<evidence type="ECO:0000256" key="3">
    <source>
        <dbReference type="ARBA" id="ARBA00015915"/>
    </source>
</evidence>
<evidence type="ECO:0000313" key="14">
    <source>
        <dbReference type="EMBL" id="SUB00418.1"/>
    </source>
</evidence>
<name>A0A378ZTK9_9HYPH</name>
<dbReference type="InterPro" id="IPR006127">
    <property type="entry name" value="ZnuA-like"/>
</dbReference>
<evidence type="ECO:0000256" key="4">
    <source>
        <dbReference type="ARBA" id="ARBA00022448"/>
    </source>
</evidence>
<dbReference type="PANTHER" id="PTHR42953">
    <property type="entry name" value="HIGH-AFFINITY ZINC UPTAKE SYSTEM PROTEIN ZNUA-RELATED"/>
    <property type="match status" value="1"/>
</dbReference>
<keyword evidence="6 13" id="KW-0732">Signal</keyword>
<evidence type="ECO:0000256" key="8">
    <source>
        <dbReference type="ARBA" id="ARBA00022833"/>
    </source>
</evidence>
<evidence type="ECO:0000256" key="13">
    <source>
        <dbReference type="SAM" id="SignalP"/>
    </source>
</evidence>
<evidence type="ECO:0000313" key="15">
    <source>
        <dbReference type="Proteomes" id="UP000255000"/>
    </source>
</evidence>
<dbReference type="GO" id="GO:0042597">
    <property type="term" value="C:periplasmic space"/>
    <property type="evidence" value="ECO:0007669"/>
    <property type="project" value="UniProtKB-SubCell"/>
</dbReference>
<gene>
    <name evidence="14" type="primary">znuA</name>
    <name evidence="14" type="ORF">NCTC13350_01331</name>
</gene>
<feature type="region of interest" description="Disordered" evidence="12">
    <location>
        <begin position="132"/>
        <end position="185"/>
    </location>
</feature>
<keyword evidence="7" id="KW-0574">Periplasm</keyword>
<keyword evidence="10" id="KW-0406">Ion transport</keyword>
<dbReference type="Gene3D" id="3.40.50.1980">
    <property type="entry name" value="Nitrogenase molybdenum iron protein domain"/>
    <property type="match status" value="3"/>
</dbReference>
<evidence type="ECO:0000256" key="11">
    <source>
        <dbReference type="ARBA" id="ARBA00023157"/>
    </source>
</evidence>
<dbReference type="InterPro" id="IPR050492">
    <property type="entry name" value="Bact_metal-bind_prot9"/>
</dbReference>
<proteinExistence type="inferred from homology"/>
<dbReference type="AlphaFoldDB" id="A0A378ZTK9"/>
<keyword evidence="8" id="KW-0862">Zinc</keyword>
<evidence type="ECO:0000256" key="12">
    <source>
        <dbReference type="SAM" id="MobiDB-lite"/>
    </source>
</evidence>
<comment type="subcellular location">
    <subcellularLocation>
        <location evidence="1">Periplasm</location>
    </subcellularLocation>
</comment>
<accession>A0A378ZTK9</accession>
<dbReference type="EMBL" id="UGSK01000001">
    <property type="protein sequence ID" value="SUB00418.1"/>
    <property type="molecule type" value="Genomic_DNA"/>
</dbReference>
<evidence type="ECO:0000256" key="1">
    <source>
        <dbReference type="ARBA" id="ARBA00004418"/>
    </source>
</evidence>